<sequence>MMNLGSVIDIKENKFCVIGTPYANVGNNTNQGKAYIFEKNGTIWNQIQILIASDGEENDAFGWRVSISNDGKYILIGSPYAKVGNNTNQGKAYIFENNGTIWNQKQILIASDGISNDSSFLVIGASGANVGENNLNQGKAYIFQNNGTFWNQNQILIANDGEKNDEFGKSVSISNDSSLILIGSPFADVGNTYIFENNGTFWNQKQILIANDGEEDLVLQLLKIIQIKENSQGKAYIFQNNGTFWNQSQILIASDGQEYDYFGSTVSISNDFAFIGAPNAKVDNNNSNQGKAYIFEYSSIPPQVNILNCSSLFSSFECYWNQIISNLNDIEYQINYQNGIENWELIQSPILNQNILYQIFNSSIYSNISGNVDYSIQIKACNISSQICGNISNQINLTTRIDSVKNLNFESYSNSIQLNWNYPNVPIINSIPKLNHYIISYQNLNQYPNQTIIISISNSSTSFQINNLESLTNYLISIYSCRNEECFGNDKGEITTIQIQTKQQNSKSNSKSKTTIIVISILIPIIVIISIILIIFLIKKKRENEQISLEYSKLIQK</sequence>
<dbReference type="InterPro" id="IPR036116">
    <property type="entry name" value="FN3_sf"/>
</dbReference>
<keyword evidence="2" id="KW-0472">Membrane</keyword>
<dbReference type="InterPro" id="IPR028994">
    <property type="entry name" value="Integrin_alpha_N"/>
</dbReference>
<evidence type="ECO:0000256" key="2">
    <source>
        <dbReference type="SAM" id="Phobius"/>
    </source>
</evidence>
<dbReference type="OrthoDB" id="188207at2759"/>
<evidence type="ECO:0000259" key="3">
    <source>
        <dbReference type="PROSITE" id="PS50853"/>
    </source>
</evidence>
<dbReference type="Gene3D" id="2.130.10.130">
    <property type="entry name" value="Integrin alpha, N-terminal"/>
    <property type="match status" value="3"/>
</dbReference>
<dbReference type="InterPro" id="IPR013517">
    <property type="entry name" value="FG-GAP"/>
</dbReference>
<dbReference type="SUPFAM" id="SSF69318">
    <property type="entry name" value="Integrin alpha N-terminal domain"/>
    <property type="match status" value="1"/>
</dbReference>
<proteinExistence type="predicted"/>
<dbReference type="PANTHER" id="PTHR36220:SF1">
    <property type="entry name" value="GAMMA TUBULIN COMPLEX COMPONENT C-TERMINAL DOMAIN-CONTAINING PROTEIN"/>
    <property type="match status" value="1"/>
</dbReference>
<dbReference type="Gene3D" id="2.60.40.10">
    <property type="entry name" value="Immunoglobulins"/>
    <property type="match status" value="1"/>
</dbReference>
<keyword evidence="2" id="KW-0812">Transmembrane</keyword>
<evidence type="ECO:0000313" key="5">
    <source>
        <dbReference type="Proteomes" id="UP001149090"/>
    </source>
</evidence>
<feature type="transmembrane region" description="Helical" evidence="2">
    <location>
        <begin position="516"/>
        <end position="538"/>
    </location>
</feature>
<dbReference type="AlphaFoldDB" id="A0A9Q0RE96"/>
<keyword evidence="2" id="KW-1133">Transmembrane helix</keyword>
<dbReference type="Pfam" id="PF14312">
    <property type="entry name" value="FG-GAP_2"/>
    <property type="match status" value="3"/>
</dbReference>
<protein>
    <recommendedName>
        <fullName evidence="3">Fibronectin type-III domain-containing protein</fullName>
    </recommendedName>
</protein>
<keyword evidence="1" id="KW-0732">Signal</keyword>
<comment type="caution">
    <text evidence="4">The sequence shown here is derived from an EMBL/GenBank/DDBJ whole genome shotgun (WGS) entry which is preliminary data.</text>
</comment>
<name>A0A9Q0RE96_ANAIG</name>
<feature type="domain" description="Fibronectin type-III" evidence="3">
    <location>
        <begin position="400"/>
        <end position="504"/>
    </location>
</feature>
<dbReference type="EMBL" id="JAPDFW010000061">
    <property type="protein sequence ID" value="KAJ5076438.1"/>
    <property type="molecule type" value="Genomic_DNA"/>
</dbReference>
<dbReference type="Proteomes" id="UP001149090">
    <property type="component" value="Unassembled WGS sequence"/>
</dbReference>
<dbReference type="PROSITE" id="PS50853">
    <property type="entry name" value="FN3"/>
    <property type="match status" value="1"/>
</dbReference>
<evidence type="ECO:0000256" key="1">
    <source>
        <dbReference type="ARBA" id="ARBA00022729"/>
    </source>
</evidence>
<accession>A0A9Q0RE96</accession>
<dbReference type="SUPFAM" id="SSF49265">
    <property type="entry name" value="Fibronectin type III"/>
    <property type="match status" value="1"/>
</dbReference>
<gene>
    <name evidence="4" type="ORF">M0811_06438</name>
</gene>
<keyword evidence="5" id="KW-1185">Reference proteome</keyword>
<organism evidence="4 5">
    <name type="scientific">Anaeramoeba ignava</name>
    <name type="common">Anaerobic marine amoeba</name>
    <dbReference type="NCBI Taxonomy" id="1746090"/>
    <lineage>
        <taxon>Eukaryota</taxon>
        <taxon>Metamonada</taxon>
        <taxon>Anaeramoebidae</taxon>
        <taxon>Anaeramoeba</taxon>
    </lineage>
</organism>
<dbReference type="Pfam" id="PF00041">
    <property type="entry name" value="fn3"/>
    <property type="match status" value="1"/>
</dbReference>
<dbReference type="PANTHER" id="PTHR36220">
    <property type="entry name" value="UNNAMED PRODUCT"/>
    <property type="match status" value="1"/>
</dbReference>
<reference evidence="4" key="1">
    <citation type="submission" date="2022-10" db="EMBL/GenBank/DDBJ databases">
        <title>Novel sulphate-reducing endosymbionts in the free-living metamonad Anaeramoeba.</title>
        <authorList>
            <person name="Jerlstrom-Hultqvist J."/>
            <person name="Cepicka I."/>
            <person name="Gallot-Lavallee L."/>
            <person name="Salas-Leiva D."/>
            <person name="Curtis B.A."/>
            <person name="Zahonova K."/>
            <person name="Pipaliya S."/>
            <person name="Dacks J."/>
            <person name="Roger A.J."/>
        </authorList>
    </citation>
    <scope>NUCLEOTIDE SEQUENCE</scope>
    <source>
        <strain evidence="4">BMAN</strain>
    </source>
</reference>
<dbReference type="InterPro" id="IPR013783">
    <property type="entry name" value="Ig-like_fold"/>
</dbReference>
<evidence type="ECO:0000313" key="4">
    <source>
        <dbReference type="EMBL" id="KAJ5076438.1"/>
    </source>
</evidence>
<dbReference type="InterPro" id="IPR003961">
    <property type="entry name" value="FN3_dom"/>
</dbReference>